<dbReference type="InterPro" id="IPR036291">
    <property type="entry name" value="NAD(P)-bd_dom_sf"/>
</dbReference>
<evidence type="ECO:0000256" key="1">
    <source>
        <dbReference type="ARBA" id="ARBA00001920"/>
    </source>
</evidence>
<sequence>MSNAGGKPALKVALLGCGVVGSQVVRLLREQADDLAARVGAPLELAGVAVRRLGRKRDTEVDPALLTTDAEALVTRDDVDIVVEVIGGIEPARSLILAAMARGKSVVTANKALLAEDGATIHGAARDNGADLYFEASVAGAIPLLRPLRESLAGDRVRRVLGIVNGTTNYILDRMDSSGASFTEALEEAQALGYAEADPTADVEGFDAAAKAAILAGIAFHSRVTAADVHREGITEITAADVDSARGMGYVIKLLAICARSDDGRSIGVRVHPAMIPRSHPLAGVREAYNAVFVEAESAGRLMFYGAGAGGAPTASAVLGDIVAVARNRLAGTRGPEESTYADLKVHPMGDTVTRYHISVDVADKPGVLARVADIFAKHDVSIQTVLQEGRGDDAQLVLVTHRASDAALSATIEELRDLDIVRAVASVMRVEGDETP</sequence>
<dbReference type="GO" id="GO:0050661">
    <property type="term" value="F:NADP binding"/>
    <property type="evidence" value="ECO:0007669"/>
    <property type="project" value="InterPro"/>
</dbReference>
<dbReference type="Gene3D" id="3.40.50.720">
    <property type="entry name" value="NAD(P)-binding Rossmann-like Domain"/>
    <property type="match status" value="1"/>
</dbReference>
<feature type="domain" description="ACT" evidence="22">
    <location>
        <begin position="357"/>
        <end position="430"/>
    </location>
</feature>
<dbReference type="UniPathway" id="UPA00050">
    <property type="reaction ID" value="UER00063"/>
</dbReference>
<evidence type="ECO:0000313" key="23">
    <source>
        <dbReference type="EMBL" id="GIH70511.1"/>
    </source>
</evidence>
<feature type="binding site" evidence="19">
    <location>
        <position position="111"/>
    </location>
    <ligand>
        <name>NADPH</name>
        <dbReference type="ChEBI" id="CHEBI:57783"/>
    </ligand>
</feature>
<protein>
    <recommendedName>
        <fullName evidence="6 20">Homoserine dehydrogenase</fullName>
        <ecNumber evidence="5 20">1.1.1.3</ecNumber>
    </recommendedName>
</protein>
<dbReference type="UniPathway" id="UPA00051">
    <property type="reaction ID" value="UER00465"/>
</dbReference>
<evidence type="ECO:0000256" key="13">
    <source>
        <dbReference type="ARBA" id="ARBA00023053"/>
    </source>
</evidence>
<comment type="pathway">
    <text evidence="3 20">Amino-acid biosynthesis; L-methionine biosynthesis via de novo pathway; L-homoserine from L-aspartate: step 3/3.</text>
</comment>
<comment type="pathway">
    <text evidence="2 20">Amino-acid biosynthesis; L-threonine biosynthesis; L-threonine from L-aspartate: step 3/5.</text>
</comment>
<evidence type="ECO:0000256" key="4">
    <source>
        <dbReference type="ARBA" id="ARBA00006753"/>
    </source>
</evidence>
<evidence type="ECO:0000256" key="8">
    <source>
        <dbReference type="ARBA" id="ARBA00022697"/>
    </source>
</evidence>
<evidence type="ECO:0000256" key="3">
    <source>
        <dbReference type="ARBA" id="ARBA00005062"/>
    </source>
</evidence>
<dbReference type="GO" id="GO:0046872">
    <property type="term" value="F:metal ion binding"/>
    <property type="evidence" value="ECO:0007669"/>
    <property type="project" value="UniProtKB-KW"/>
</dbReference>
<dbReference type="InterPro" id="IPR016204">
    <property type="entry name" value="HDH"/>
</dbReference>
<keyword evidence="7 20" id="KW-0028">Amino-acid biosynthesis</keyword>
<evidence type="ECO:0000256" key="6">
    <source>
        <dbReference type="ARBA" id="ARBA00013376"/>
    </source>
</evidence>
<dbReference type="PIRSF" id="PIRSF000098">
    <property type="entry name" value="Homoser_dehydrog"/>
    <property type="match status" value="1"/>
</dbReference>
<proteinExistence type="inferred from homology"/>
<keyword evidence="24" id="KW-1185">Reference proteome</keyword>
<name>A0A8J3R721_9ACTN</name>
<dbReference type="InterPro" id="IPR045865">
    <property type="entry name" value="ACT-like_dom_sf"/>
</dbReference>
<dbReference type="FunFam" id="3.40.50.720:FF:000062">
    <property type="entry name" value="Homoserine dehydrogenase"/>
    <property type="match status" value="1"/>
</dbReference>
<dbReference type="PROSITE" id="PS51671">
    <property type="entry name" value="ACT"/>
    <property type="match status" value="1"/>
</dbReference>
<keyword evidence="13" id="KW-0915">Sodium</keyword>
<comment type="function">
    <text evidence="15">Catalyzes the conversion of L-aspartate-beta-semialdehyde (L-Asa) to L-homoserine (L-Hse), the third step in the biosynthesis of threonine and methionine from aspartate.</text>
</comment>
<keyword evidence="11 20" id="KW-0560">Oxidoreductase</keyword>
<evidence type="ECO:0000256" key="2">
    <source>
        <dbReference type="ARBA" id="ARBA00005056"/>
    </source>
</evidence>
<dbReference type="Pfam" id="PF03447">
    <property type="entry name" value="NAD_binding_3"/>
    <property type="match status" value="1"/>
</dbReference>
<keyword evidence="8 20" id="KW-0791">Threonine biosynthesis</keyword>
<dbReference type="FunFam" id="3.30.360.10:FF:000005">
    <property type="entry name" value="Homoserine dehydrogenase"/>
    <property type="match status" value="1"/>
</dbReference>
<dbReference type="Proteomes" id="UP000610966">
    <property type="component" value="Unassembled WGS sequence"/>
</dbReference>
<evidence type="ECO:0000256" key="21">
    <source>
        <dbReference type="RuleBase" id="RU004171"/>
    </source>
</evidence>
<evidence type="ECO:0000256" key="12">
    <source>
        <dbReference type="ARBA" id="ARBA00023027"/>
    </source>
</evidence>
<dbReference type="SUPFAM" id="SSF51735">
    <property type="entry name" value="NAD(P)-binding Rossmann-fold domains"/>
    <property type="match status" value="1"/>
</dbReference>
<dbReference type="InterPro" id="IPR005106">
    <property type="entry name" value="Asp/hSer_DH_NAD-bd"/>
</dbReference>
<dbReference type="InterPro" id="IPR019811">
    <property type="entry name" value="HDH_CS"/>
</dbReference>
<evidence type="ECO:0000256" key="18">
    <source>
        <dbReference type="PIRSR" id="PIRSR000098-1"/>
    </source>
</evidence>
<dbReference type="PANTHER" id="PTHR43331">
    <property type="entry name" value="HOMOSERINE DEHYDROGENASE"/>
    <property type="match status" value="1"/>
</dbReference>
<evidence type="ECO:0000256" key="15">
    <source>
        <dbReference type="ARBA" id="ARBA00044930"/>
    </source>
</evidence>
<keyword evidence="12" id="KW-0520">NAD</keyword>
<dbReference type="SUPFAM" id="SSF55021">
    <property type="entry name" value="ACT-like"/>
    <property type="match status" value="1"/>
</dbReference>
<comment type="catalytic activity">
    <reaction evidence="17">
        <text>L-homoserine + NAD(+) = L-aspartate 4-semialdehyde + NADH + H(+)</text>
        <dbReference type="Rhea" id="RHEA:15757"/>
        <dbReference type="ChEBI" id="CHEBI:15378"/>
        <dbReference type="ChEBI" id="CHEBI:57476"/>
        <dbReference type="ChEBI" id="CHEBI:57540"/>
        <dbReference type="ChEBI" id="CHEBI:57945"/>
        <dbReference type="ChEBI" id="CHEBI:537519"/>
        <dbReference type="EC" id="1.1.1.3"/>
    </reaction>
    <physiologicalReaction direction="right-to-left" evidence="17">
        <dbReference type="Rhea" id="RHEA:15759"/>
    </physiologicalReaction>
</comment>
<evidence type="ECO:0000256" key="7">
    <source>
        <dbReference type="ARBA" id="ARBA00022605"/>
    </source>
</evidence>
<comment type="similarity">
    <text evidence="4 21">Belongs to the homoserine dehydrogenase family.</text>
</comment>
<gene>
    <name evidence="23" type="ORF">Mth01_27640</name>
</gene>
<dbReference type="NCBIfam" id="NF004976">
    <property type="entry name" value="PRK06349.1"/>
    <property type="match status" value="1"/>
</dbReference>
<dbReference type="Gene3D" id="3.30.70.260">
    <property type="match status" value="1"/>
</dbReference>
<dbReference type="Gene3D" id="3.30.360.10">
    <property type="entry name" value="Dihydrodipicolinate Reductase, domain 2"/>
    <property type="match status" value="1"/>
</dbReference>
<dbReference type="EMBL" id="BOOG01000023">
    <property type="protein sequence ID" value="GIH70511.1"/>
    <property type="molecule type" value="Genomic_DNA"/>
</dbReference>
<evidence type="ECO:0000259" key="22">
    <source>
        <dbReference type="PROSITE" id="PS51671"/>
    </source>
</evidence>
<evidence type="ECO:0000313" key="24">
    <source>
        <dbReference type="Proteomes" id="UP000610966"/>
    </source>
</evidence>
<evidence type="ECO:0000256" key="11">
    <source>
        <dbReference type="ARBA" id="ARBA00023002"/>
    </source>
</evidence>
<comment type="cofactor">
    <cofactor evidence="1">
        <name>a metal cation</name>
        <dbReference type="ChEBI" id="CHEBI:25213"/>
    </cofactor>
</comment>
<feature type="binding site" evidence="19">
    <location>
        <begin position="15"/>
        <end position="22"/>
    </location>
    <ligand>
        <name>NADP(+)</name>
        <dbReference type="ChEBI" id="CHEBI:58349"/>
    </ligand>
</feature>
<dbReference type="InterPro" id="IPR001342">
    <property type="entry name" value="HDH_cat"/>
</dbReference>
<dbReference type="Pfam" id="PF01842">
    <property type="entry name" value="ACT"/>
    <property type="match status" value="1"/>
</dbReference>
<evidence type="ECO:0000256" key="20">
    <source>
        <dbReference type="RuleBase" id="RU000579"/>
    </source>
</evidence>
<evidence type="ECO:0000256" key="5">
    <source>
        <dbReference type="ARBA" id="ARBA00013213"/>
    </source>
</evidence>
<keyword evidence="14 20" id="KW-0486">Methionine biosynthesis</keyword>
<organism evidence="23 24">
    <name type="scientific">Sphaerimonospora thailandensis</name>
    <dbReference type="NCBI Taxonomy" id="795644"/>
    <lineage>
        <taxon>Bacteria</taxon>
        <taxon>Bacillati</taxon>
        <taxon>Actinomycetota</taxon>
        <taxon>Actinomycetes</taxon>
        <taxon>Streptosporangiales</taxon>
        <taxon>Streptosporangiaceae</taxon>
        <taxon>Sphaerimonospora</taxon>
    </lineage>
</organism>
<dbReference type="InterPro" id="IPR002912">
    <property type="entry name" value="ACT_dom"/>
</dbReference>
<dbReference type="PANTHER" id="PTHR43331:SF1">
    <property type="entry name" value="HOMOSERINE DEHYDROGENASE"/>
    <property type="match status" value="1"/>
</dbReference>
<dbReference type="PROSITE" id="PS01042">
    <property type="entry name" value="HOMOSER_DHGENASE"/>
    <property type="match status" value="1"/>
</dbReference>
<evidence type="ECO:0000256" key="16">
    <source>
        <dbReference type="ARBA" id="ARBA00048841"/>
    </source>
</evidence>
<dbReference type="GO" id="GO:0009088">
    <property type="term" value="P:threonine biosynthetic process"/>
    <property type="evidence" value="ECO:0007669"/>
    <property type="project" value="UniProtKB-UniPathway"/>
</dbReference>
<accession>A0A8J3R721</accession>
<comment type="catalytic activity">
    <reaction evidence="16">
        <text>L-homoserine + NADP(+) = L-aspartate 4-semialdehyde + NADPH + H(+)</text>
        <dbReference type="Rhea" id="RHEA:15761"/>
        <dbReference type="ChEBI" id="CHEBI:15378"/>
        <dbReference type="ChEBI" id="CHEBI:57476"/>
        <dbReference type="ChEBI" id="CHEBI:57783"/>
        <dbReference type="ChEBI" id="CHEBI:58349"/>
        <dbReference type="ChEBI" id="CHEBI:537519"/>
        <dbReference type="EC" id="1.1.1.3"/>
    </reaction>
    <physiologicalReaction direction="right-to-left" evidence="16">
        <dbReference type="Rhea" id="RHEA:15763"/>
    </physiologicalReaction>
</comment>
<keyword evidence="10 19" id="KW-0521">NADP</keyword>
<comment type="caution">
    <text evidence="23">The sequence shown here is derived from an EMBL/GenBank/DDBJ whole genome shotgun (WGS) entry which is preliminary data.</text>
</comment>
<dbReference type="AlphaFoldDB" id="A0A8J3R721"/>
<dbReference type="CDD" id="cd04881">
    <property type="entry name" value="ACT_HSDH-Hom"/>
    <property type="match status" value="1"/>
</dbReference>
<evidence type="ECO:0000256" key="10">
    <source>
        <dbReference type="ARBA" id="ARBA00022857"/>
    </source>
</evidence>
<dbReference type="GO" id="GO:0004412">
    <property type="term" value="F:homoserine dehydrogenase activity"/>
    <property type="evidence" value="ECO:0007669"/>
    <property type="project" value="UniProtKB-EC"/>
</dbReference>
<dbReference type="GO" id="GO:0009086">
    <property type="term" value="P:methionine biosynthetic process"/>
    <property type="evidence" value="ECO:0007669"/>
    <property type="project" value="UniProtKB-KW"/>
</dbReference>
<keyword evidence="9" id="KW-0479">Metal-binding</keyword>
<dbReference type="EC" id="1.1.1.3" evidence="5 20"/>
<reference evidence="23" key="1">
    <citation type="submission" date="2021-01" db="EMBL/GenBank/DDBJ databases">
        <title>Whole genome shotgun sequence of Sphaerimonospora thailandensis NBRC 107569.</title>
        <authorList>
            <person name="Komaki H."/>
            <person name="Tamura T."/>
        </authorList>
    </citation>
    <scope>NUCLEOTIDE SEQUENCE</scope>
    <source>
        <strain evidence="23">NBRC 107569</strain>
    </source>
</reference>
<evidence type="ECO:0000256" key="19">
    <source>
        <dbReference type="PIRSR" id="PIRSR000098-2"/>
    </source>
</evidence>
<evidence type="ECO:0000256" key="17">
    <source>
        <dbReference type="ARBA" id="ARBA00049031"/>
    </source>
</evidence>
<dbReference type="SUPFAM" id="SSF55347">
    <property type="entry name" value="Glyceraldehyde-3-phosphate dehydrogenase-like, C-terminal domain"/>
    <property type="match status" value="1"/>
</dbReference>
<evidence type="ECO:0000256" key="14">
    <source>
        <dbReference type="ARBA" id="ARBA00023167"/>
    </source>
</evidence>
<feature type="active site" description="Proton donor" evidence="18">
    <location>
        <position position="211"/>
    </location>
</feature>
<feature type="binding site" evidence="19">
    <location>
        <position position="196"/>
    </location>
    <ligand>
        <name>L-homoserine</name>
        <dbReference type="ChEBI" id="CHEBI:57476"/>
    </ligand>
</feature>
<dbReference type="Pfam" id="PF00742">
    <property type="entry name" value="Homoserine_dh"/>
    <property type="match status" value="1"/>
</dbReference>
<evidence type="ECO:0000256" key="9">
    <source>
        <dbReference type="ARBA" id="ARBA00022723"/>
    </source>
</evidence>